<feature type="region of interest" description="Disordered" evidence="1">
    <location>
        <begin position="208"/>
        <end position="271"/>
    </location>
</feature>
<organism evidence="2 3">
    <name type="scientific">Chitinasiproducens palmae</name>
    <dbReference type="NCBI Taxonomy" id="1770053"/>
    <lineage>
        <taxon>Bacteria</taxon>
        <taxon>Pseudomonadati</taxon>
        <taxon>Pseudomonadota</taxon>
        <taxon>Betaproteobacteria</taxon>
        <taxon>Burkholderiales</taxon>
        <taxon>Burkholderiaceae</taxon>
        <taxon>Chitinasiproducens</taxon>
    </lineage>
</organism>
<protein>
    <submittedName>
        <fullName evidence="2">Uncharacterized protein</fullName>
    </submittedName>
</protein>
<gene>
    <name evidence="2" type="ORF">SAMN05216551_105293</name>
</gene>
<dbReference type="EMBL" id="FNLO01000005">
    <property type="protein sequence ID" value="SDV48679.1"/>
    <property type="molecule type" value="Genomic_DNA"/>
</dbReference>
<evidence type="ECO:0000256" key="1">
    <source>
        <dbReference type="SAM" id="MobiDB-lite"/>
    </source>
</evidence>
<accession>A0A1H2PPR5</accession>
<dbReference type="AlphaFoldDB" id="A0A1H2PPR5"/>
<name>A0A1H2PPR5_9BURK</name>
<evidence type="ECO:0000313" key="3">
    <source>
        <dbReference type="Proteomes" id="UP000243719"/>
    </source>
</evidence>
<sequence>MTTGNAWPSVQRAERSATYFCSICRFFSSRRWHPQLLHTDRANSHSKRKLGMRRSHKAYQLLTYSHPRDTPVLRGCNFRRPSDCFRVVDVATVGEGFKHGETIRCRSRTLRAGWIEGSDIIVCWPVVQPSDRMNNVSNSDLGVFFGERLHRAELLIEIGHDVYQMRVKRSTRYIRSKPLLFSALMRFPKCGKESCHYSQESAYALRPTGSGRSFIPPKAHEEPDDACGGKNPDRQPKGGLGPRPTSPVGKSHMRKCVVGRSRNDIPPRTAPRGAWLKETYWRVRRIRHRVVTVSQQLPNRPLPRTINEWRME</sequence>
<dbReference type="Proteomes" id="UP000243719">
    <property type="component" value="Unassembled WGS sequence"/>
</dbReference>
<keyword evidence="3" id="KW-1185">Reference proteome</keyword>
<reference evidence="3" key="1">
    <citation type="submission" date="2016-09" db="EMBL/GenBank/DDBJ databases">
        <authorList>
            <person name="Varghese N."/>
            <person name="Submissions S."/>
        </authorList>
    </citation>
    <scope>NUCLEOTIDE SEQUENCE [LARGE SCALE GENOMIC DNA]</scope>
    <source>
        <strain evidence="3">JS23</strain>
    </source>
</reference>
<proteinExistence type="predicted"/>
<dbReference type="STRING" id="1770053.SAMN05216551_105293"/>
<evidence type="ECO:0000313" key="2">
    <source>
        <dbReference type="EMBL" id="SDV48679.1"/>
    </source>
</evidence>